<evidence type="ECO:0000256" key="1">
    <source>
        <dbReference type="ARBA" id="ARBA00004167"/>
    </source>
</evidence>
<dbReference type="Proteomes" id="UP000623067">
    <property type="component" value="Unassembled WGS sequence"/>
</dbReference>
<evidence type="ECO:0000256" key="4">
    <source>
        <dbReference type="ARBA" id="ARBA00023136"/>
    </source>
</evidence>
<feature type="transmembrane region" description="Helical" evidence="5">
    <location>
        <begin position="49"/>
        <end position="76"/>
    </location>
</feature>
<evidence type="ECO:0000313" key="6">
    <source>
        <dbReference type="EMBL" id="GGB15417.1"/>
    </source>
</evidence>
<evidence type="ECO:0000313" key="7">
    <source>
        <dbReference type="Proteomes" id="UP000623067"/>
    </source>
</evidence>
<proteinExistence type="predicted"/>
<organism evidence="6 7">
    <name type="scientific">Sphingomonas metalli</name>
    <dbReference type="NCBI Taxonomy" id="1779358"/>
    <lineage>
        <taxon>Bacteria</taxon>
        <taxon>Pseudomonadati</taxon>
        <taxon>Pseudomonadota</taxon>
        <taxon>Alphaproteobacteria</taxon>
        <taxon>Sphingomonadales</taxon>
        <taxon>Sphingomonadaceae</taxon>
        <taxon>Sphingomonas</taxon>
    </lineage>
</organism>
<keyword evidence="7" id="KW-1185">Reference proteome</keyword>
<dbReference type="InterPro" id="IPR007343">
    <property type="entry name" value="Uncharacterised_pept_Zn_put"/>
</dbReference>
<evidence type="ECO:0000256" key="3">
    <source>
        <dbReference type="ARBA" id="ARBA00022989"/>
    </source>
</evidence>
<accession>A0A916SS54</accession>
<sequence>MDLMAGFAHSTRATILGSGDAMRLDDYDNDINVGEARGGGGFGGGGGGLIFSLLPLIGSRFGCGGIVIALILLAVFGGLGNIGGMLGGGGGTGTQVSRTANGGQEDTRQVCEATPERRETCRAFSNAENTWEALFARSGQQFAPPMLRFYNGSGQSGCGAAQAAMGPFYCPTDQGIYLDTSFFNELATRFGAQGDFARYYVVAHEFGHHIQHLLGTSEQVQQIQQRSSQAEGNAASVRLELQADCFAGVWAAQNRNRLEPGDVEEGMTAARAIGDDTLQREAQGRVVPDSFTHGTSEQRMRWLRRGMESGDPAQCDTFSGAI</sequence>
<evidence type="ECO:0000256" key="5">
    <source>
        <dbReference type="SAM" id="Phobius"/>
    </source>
</evidence>
<protein>
    <submittedName>
        <fullName evidence="6">Membrane protein</fullName>
    </submittedName>
</protein>
<name>A0A916SS54_9SPHN</name>
<dbReference type="AlphaFoldDB" id="A0A916SS54"/>
<dbReference type="PANTHER" id="PTHR30168:SF0">
    <property type="entry name" value="INNER MEMBRANE PROTEIN"/>
    <property type="match status" value="1"/>
</dbReference>
<dbReference type="Pfam" id="PF04228">
    <property type="entry name" value="Zn_peptidase"/>
    <property type="match status" value="1"/>
</dbReference>
<dbReference type="PANTHER" id="PTHR30168">
    <property type="entry name" value="PUTATIVE MEMBRANE PROTEIN YPFJ"/>
    <property type="match status" value="1"/>
</dbReference>
<gene>
    <name evidence="6" type="ORF">GCM10011380_01070</name>
</gene>
<reference evidence="6" key="1">
    <citation type="journal article" date="2014" name="Int. J. Syst. Evol. Microbiol.">
        <title>Complete genome sequence of Corynebacterium casei LMG S-19264T (=DSM 44701T), isolated from a smear-ripened cheese.</title>
        <authorList>
            <consortium name="US DOE Joint Genome Institute (JGI-PGF)"/>
            <person name="Walter F."/>
            <person name="Albersmeier A."/>
            <person name="Kalinowski J."/>
            <person name="Ruckert C."/>
        </authorList>
    </citation>
    <scope>NUCLEOTIDE SEQUENCE</scope>
    <source>
        <strain evidence="6">CGMCC 1.15330</strain>
    </source>
</reference>
<dbReference type="GO" id="GO:0016020">
    <property type="term" value="C:membrane"/>
    <property type="evidence" value="ECO:0007669"/>
    <property type="project" value="UniProtKB-SubCell"/>
</dbReference>
<dbReference type="EMBL" id="BMIH01000001">
    <property type="protein sequence ID" value="GGB15417.1"/>
    <property type="molecule type" value="Genomic_DNA"/>
</dbReference>
<keyword evidence="2 5" id="KW-0812">Transmembrane</keyword>
<evidence type="ECO:0000256" key="2">
    <source>
        <dbReference type="ARBA" id="ARBA00022692"/>
    </source>
</evidence>
<reference evidence="6" key="2">
    <citation type="submission" date="2020-09" db="EMBL/GenBank/DDBJ databases">
        <authorList>
            <person name="Sun Q."/>
            <person name="Zhou Y."/>
        </authorList>
    </citation>
    <scope>NUCLEOTIDE SEQUENCE</scope>
    <source>
        <strain evidence="6">CGMCC 1.15330</strain>
    </source>
</reference>
<keyword evidence="4 5" id="KW-0472">Membrane</keyword>
<comment type="caution">
    <text evidence="6">The sequence shown here is derived from an EMBL/GenBank/DDBJ whole genome shotgun (WGS) entry which is preliminary data.</text>
</comment>
<keyword evidence="3 5" id="KW-1133">Transmembrane helix</keyword>
<comment type="subcellular location">
    <subcellularLocation>
        <location evidence="1">Membrane</location>
        <topology evidence="1">Single-pass membrane protein</topology>
    </subcellularLocation>
</comment>